<sequence>MMNVPDQPYAGLILPAATGFDIQKALGAAAAALKRLDTASGRPILRSNRRSAIMADRFGIAISTPEDESTAPHVAIRLIARQRGRLEGELVATILAQTVLAILEYCRVDRIEWFSPDTVIGSEDFIRLHTYVSPRRKRLAPLEDEEEFALSESVRKAMAQQGIEPEPMSIYSRKGTVVGKAVETVRDRIAEQPPEERRLKLAGWLMTGLLGIMSFPIASALVVFGLGRGMDFRLATQALTMTSLFVVLQNADLVDMSLTGLLN</sequence>
<dbReference type="OrthoDB" id="7831789at2"/>
<gene>
    <name evidence="2" type="ORF">Ga0080574_TMP4111</name>
</gene>
<organism evidence="2 3">
    <name type="scientific">Salipiger abyssi</name>
    <dbReference type="NCBI Taxonomy" id="1250539"/>
    <lineage>
        <taxon>Bacteria</taxon>
        <taxon>Pseudomonadati</taxon>
        <taxon>Pseudomonadota</taxon>
        <taxon>Alphaproteobacteria</taxon>
        <taxon>Rhodobacterales</taxon>
        <taxon>Roseobacteraceae</taxon>
        <taxon>Salipiger</taxon>
    </lineage>
</organism>
<keyword evidence="1" id="KW-0812">Transmembrane</keyword>
<name>A0A1P8UYH0_9RHOB</name>
<keyword evidence="1" id="KW-0472">Membrane</keyword>
<feature type="transmembrane region" description="Helical" evidence="1">
    <location>
        <begin position="201"/>
        <end position="224"/>
    </location>
</feature>
<evidence type="ECO:0000313" key="2">
    <source>
        <dbReference type="EMBL" id="APZ54445.1"/>
    </source>
</evidence>
<evidence type="ECO:0000313" key="3">
    <source>
        <dbReference type="Proteomes" id="UP000187059"/>
    </source>
</evidence>
<accession>A0A1P8UYH0</accession>
<dbReference type="Proteomes" id="UP000187059">
    <property type="component" value="Chromosome"/>
</dbReference>
<dbReference type="KEGG" id="paby:Ga0080574_TMP4111"/>
<keyword evidence="3" id="KW-1185">Reference proteome</keyword>
<dbReference type="AlphaFoldDB" id="A0A1P8UYH0"/>
<keyword evidence="1" id="KW-1133">Transmembrane helix</keyword>
<proteinExistence type="predicted"/>
<protein>
    <submittedName>
        <fullName evidence="2">Uncharacterized protein</fullName>
    </submittedName>
</protein>
<reference evidence="2 3" key="1">
    <citation type="submission" date="2016-04" db="EMBL/GenBank/DDBJ databases">
        <title>Deep-sea bacteria in the southern Pacific.</title>
        <authorList>
            <person name="Tang K."/>
        </authorList>
    </citation>
    <scope>NUCLEOTIDE SEQUENCE [LARGE SCALE GENOMIC DNA]</scope>
    <source>
        <strain evidence="2 3">JLT2014</strain>
    </source>
</reference>
<dbReference type="RefSeq" id="WP_076703931.1">
    <property type="nucleotide sequence ID" value="NZ_CP015093.1"/>
</dbReference>
<dbReference type="EMBL" id="CP015093">
    <property type="protein sequence ID" value="APZ54445.1"/>
    <property type="molecule type" value="Genomic_DNA"/>
</dbReference>
<evidence type="ECO:0000256" key="1">
    <source>
        <dbReference type="SAM" id="Phobius"/>
    </source>
</evidence>